<organism evidence="14">
    <name type="scientific">Mimiviridae sp. ChoanoV1</name>
    <dbReference type="NCBI Taxonomy" id="2596887"/>
    <lineage>
        <taxon>Viruses</taxon>
        <taxon>Varidnaviria</taxon>
        <taxon>Bamfordvirae</taxon>
        <taxon>Nucleocytoviricota</taxon>
        <taxon>Megaviricetes</taxon>
        <taxon>Imitervirales</taxon>
        <taxon>Schizomimiviridae</taxon>
    </lineage>
</organism>
<evidence type="ECO:0000256" key="9">
    <source>
        <dbReference type="ARBA" id="ARBA00023136"/>
    </source>
</evidence>
<dbReference type="InterPro" id="IPR029044">
    <property type="entry name" value="Nucleotide-diphossugar_trans"/>
</dbReference>
<protein>
    <submittedName>
        <fullName evidence="14">Uncharacterized protein</fullName>
    </submittedName>
</protein>
<feature type="domain" description="Galactosyltransferase N-terminal" evidence="13">
    <location>
        <begin position="37"/>
        <end position="120"/>
    </location>
</feature>
<evidence type="ECO:0000256" key="11">
    <source>
        <dbReference type="SAM" id="Phobius"/>
    </source>
</evidence>
<dbReference type="Pfam" id="PF02709">
    <property type="entry name" value="Glyco_transf_7C"/>
    <property type="match status" value="1"/>
</dbReference>
<name>A0A5B8HVZ1_9VIRU</name>
<evidence type="ECO:0000256" key="5">
    <source>
        <dbReference type="ARBA" id="ARBA00022679"/>
    </source>
</evidence>
<dbReference type="PANTHER" id="PTHR19300">
    <property type="entry name" value="BETA-1,4-GALACTOSYLTRANSFERASE"/>
    <property type="match status" value="1"/>
</dbReference>
<dbReference type="SUPFAM" id="SSF53448">
    <property type="entry name" value="Nucleotide-diphospho-sugar transferases"/>
    <property type="match status" value="1"/>
</dbReference>
<dbReference type="Gene3D" id="3.90.550.10">
    <property type="entry name" value="Spore Coat Polysaccharide Biosynthesis Protein SpsA, Chain A"/>
    <property type="match status" value="1"/>
</dbReference>
<evidence type="ECO:0000256" key="3">
    <source>
        <dbReference type="ARBA" id="ARBA00005735"/>
    </source>
</evidence>
<keyword evidence="8 11" id="KW-1133">Transmembrane helix</keyword>
<dbReference type="PRINTS" id="PR02050">
    <property type="entry name" value="B14GALTRFASE"/>
</dbReference>
<reference evidence="14" key="1">
    <citation type="submission" date="2018-11" db="EMBL/GenBank/DDBJ databases">
        <title>A distinct lineage of giant viruses engineers rhodopsin photosystems in predatory marine eukaryotes.</title>
        <authorList>
            <person name="Needham D.M."/>
            <person name="Yoshizawa S."/>
            <person name="Hosaka T."/>
            <person name="Poirier C."/>
            <person name="Choi C.-J."/>
            <person name="Hehenberger E."/>
            <person name="Irwin N.A.T."/>
            <person name="Wilken S."/>
            <person name="Yung C.-M."/>
            <person name="Bachy C."/>
            <person name="Kurihara R."/>
            <person name="Nakajima Y."/>
            <person name="Kojima K."/>
            <person name="Kimura-Someya T."/>
            <person name="Leonard G."/>
            <person name="Malmstrom R.R."/>
            <person name="Mende D."/>
            <person name="Olson D.K."/>
            <person name="Sudo Y."/>
            <person name="Sudek S."/>
            <person name="Richards T.A."/>
            <person name="DeLong E.F."/>
            <person name="Keeling P.J."/>
            <person name="Santoro A.E."/>
            <person name="Shirouzu M."/>
            <person name="Iwasaki W."/>
            <person name="Worden A.Z."/>
        </authorList>
    </citation>
    <scope>NUCLEOTIDE SEQUENCE</scope>
</reference>
<evidence type="ECO:0000256" key="6">
    <source>
        <dbReference type="ARBA" id="ARBA00022692"/>
    </source>
</evidence>
<evidence type="ECO:0000256" key="2">
    <source>
        <dbReference type="ARBA" id="ARBA00004922"/>
    </source>
</evidence>
<gene>
    <name evidence="14" type="ORF">1_208</name>
</gene>
<feature type="transmembrane region" description="Helical" evidence="11">
    <location>
        <begin position="12"/>
        <end position="28"/>
    </location>
</feature>
<evidence type="ECO:0000256" key="4">
    <source>
        <dbReference type="ARBA" id="ARBA00022676"/>
    </source>
</evidence>
<keyword evidence="4" id="KW-0328">Glycosyltransferase</keyword>
<evidence type="ECO:0000256" key="10">
    <source>
        <dbReference type="ARBA" id="ARBA00023180"/>
    </source>
</evidence>
<evidence type="ECO:0000259" key="13">
    <source>
        <dbReference type="Pfam" id="PF13733"/>
    </source>
</evidence>
<dbReference type="InterPro" id="IPR027791">
    <property type="entry name" value="Galactosyl_T_C"/>
</dbReference>
<dbReference type="InterPro" id="IPR027995">
    <property type="entry name" value="Galactosyl_T_N"/>
</dbReference>
<dbReference type="GO" id="GO:0005975">
    <property type="term" value="P:carbohydrate metabolic process"/>
    <property type="evidence" value="ECO:0007669"/>
    <property type="project" value="InterPro"/>
</dbReference>
<evidence type="ECO:0000259" key="12">
    <source>
        <dbReference type="Pfam" id="PF02709"/>
    </source>
</evidence>
<keyword evidence="9 11" id="KW-0472">Membrane</keyword>
<dbReference type="PANTHER" id="PTHR19300:SF57">
    <property type="entry name" value="BETA-1,4-N-ACETYLGALACTOSAMINYLTRANSFERASE"/>
    <property type="match status" value="1"/>
</dbReference>
<keyword evidence="6 11" id="KW-0812">Transmembrane</keyword>
<evidence type="ECO:0000313" key="14">
    <source>
        <dbReference type="EMBL" id="QDY51823.1"/>
    </source>
</evidence>
<dbReference type="UniPathway" id="UPA00378"/>
<comment type="subcellular location">
    <subcellularLocation>
        <location evidence="1">Membrane</location>
        <topology evidence="1">Single-pass type II membrane protein</topology>
    </subcellularLocation>
</comment>
<accession>A0A5B8HVZ1</accession>
<dbReference type="EMBL" id="MK250085">
    <property type="protein sequence ID" value="QDY51823.1"/>
    <property type="molecule type" value="Genomic_DNA"/>
</dbReference>
<dbReference type="GO" id="GO:0016020">
    <property type="term" value="C:membrane"/>
    <property type="evidence" value="ECO:0007669"/>
    <property type="project" value="UniProtKB-SubCell"/>
</dbReference>
<sequence>MLINNKMKYKIIIPVLFIIFFIIFKIKIKENFKKSKKKSLVIILPIRNREHNLKEYLEIMIPIFNYQNINYRIFIIEQSKNKRFNKGKINNIGFLEALKENKNYNRILFNDVDNYPLDKNLINYNTKVDKVNHFFGNKKWLGGFFMINKSIFQKVNGYSNNFWGWGGEDQDLQNRLKFNNVNIDRSVFFKRDKERKNIFIKDDYNDRDINKNYKKDIVNQKNKYLNSEIKEGLSNCKYKILKKYNMNNDRNITRILVDI</sequence>
<evidence type="ECO:0000256" key="8">
    <source>
        <dbReference type="ARBA" id="ARBA00022989"/>
    </source>
</evidence>
<proteinExistence type="inferred from homology"/>
<evidence type="ECO:0000256" key="1">
    <source>
        <dbReference type="ARBA" id="ARBA00004606"/>
    </source>
</evidence>
<evidence type="ECO:0000256" key="7">
    <source>
        <dbReference type="ARBA" id="ARBA00022968"/>
    </source>
</evidence>
<keyword evidence="5" id="KW-0808">Transferase</keyword>
<keyword evidence="7" id="KW-0735">Signal-anchor</keyword>
<keyword evidence="10" id="KW-0325">Glycoprotein</keyword>
<dbReference type="InterPro" id="IPR003859">
    <property type="entry name" value="Galactosyl_T"/>
</dbReference>
<comment type="similarity">
    <text evidence="3">Belongs to the glycosyltransferase 7 family.</text>
</comment>
<comment type="pathway">
    <text evidence="2">Protein modification; protein glycosylation.</text>
</comment>
<dbReference type="Pfam" id="PF13733">
    <property type="entry name" value="Glyco_transf_7N"/>
    <property type="match status" value="1"/>
</dbReference>
<dbReference type="GO" id="GO:0008378">
    <property type="term" value="F:galactosyltransferase activity"/>
    <property type="evidence" value="ECO:0007669"/>
    <property type="project" value="TreeGrafter"/>
</dbReference>
<feature type="domain" description="Galactosyltransferase C-terminal" evidence="12">
    <location>
        <begin position="128"/>
        <end position="186"/>
    </location>
</feature>